<evidence type="ECO:0000256" key="1">
    <source>
        <dbReference type="SAM" id="MobiDB-lite"/>
    </source>
</evidence>
<dbReference type="EMBL" id="CP060780">
    <property type="protein sequence ID" value="QNP43359.1"/>
    <property type="molecule type" value="Genomic_DNA"/>
</dbReference>
<evidence type="ECO:0000313" key="3">
    <source>
        <dbReference type="Proteomes" id="UP000516134"/>
    </source>
</evidence>
<dbReference type="Proteomes" id="UP000516134">
    <property type="component" value="Chromosome"/>
</dbReference>
<name>A0ABX6T1B8_9SPHN</name>
<gene>
    <name evidence="2" type="ORF">H9L15_00320</name>
</gene>
<reference evidence="2 3" key="1">
    <citation type="submission" date="2020-08" db="EMBL/GenBank/DDBJ databases">
        <title>Genome sequence of Sphingomonas daechungensis KACC 18115T.</title>
        <authorList>
            <person name="Hyun D.-W."/>
            <person name="Bae J.-W."/>
        </authorList>
    </citation>
    <scope>NUCLEOTIDE SEQUENCE [LARGE SCALE GENOMIC DNA]</scope>
    <source>
        <strain evidence="2 3">KACC 18115</strain>
    </source>
</reference>
<dbReference type="RefSeq" id="WP_187714789.1">
    <property type="nucleotide sequence ID" value="NZ_CP060780.1"/>
</dbReference>
<keyword evidence="3" id="KW-1185">Reference proteome</keyword>
<feature type="region of interest" description="Disordered" evidence="1">
    <location>
        <begin position="1"/>
        <end position="22"/>
    </location>
</feature>
<evidence type="ECO:0000313" key="2">
    <source>
        <dbReference type="EMBL" id="QNP43359.1"/>
    </source>
</evidence>
<organism evidence="2 3">
    <name type="scientific">Sphingomonas daechungensis</name>
    <dbReference type="NCBI Taxonomy" id="1176646"/>
    <lineage>
        <taxon>Bacteria</taxon>
        <taxon>Pseudomonadati</taxon>
        <taxon>Pseudomonadota</taxon>
        <taxon>Alphaproteobacteria</taxon>
        <taxon>Sphingomonadales</taxon>
        <taxon>Sphingomonadaceae</taxon>
        <taxon>Sphingomonas</taxon>
    </lineage>
</organism>
<proteinExistence type="predicted"/>
<accession>A0ABX6T1B8</accession>
<sequence length="123" mass="13314">MDADGRVEFSSGGQPGKDPANTTIEFRRLTLTPAAREELAAAVVRIREVLAQPEHCDLRRTDGPYGTFRWNDGSGEQSLPFDGNCEKGRDAELGAAVFAADRIVEDAAKAVAPVETRPATQER</sequence>
<protein>
    <submittedName>
        <fullName evidence="2">Uncharacterized protein</fullName>
    </submittedName>
</protein>